<dbReference type="AlphaFoldDB" id="A0A1B2IYJ3"/>
<evidence type="ECO:0000313" key="1">
    <source>
        <dbReference type="EMBL" id="ANZ67146.1"/>
    </source>
</evidence>
<keyword evidence="2" id="KW-1185">Reference proteome</keyword>
<protein>
    <recommendedName>
        <fullName evidence="3">Glycine cleavage system protein H</fullName>
    </recommendedName>
</protein>
<dbReference type="Proteomes" id="UP000093267">
    <property type="component" value="Chromosome"/>
</dbReference>
<dbReference type="InterPro" id="IPR011053">
    <property type="entry name" value="Single_hybrid_motif"/>
</dbReference>
<proteinExistence type="predicted"/>
<dbReference type="SUPFAM" id="SSF51230">
    <property type="entry name" value="Single hybrid motif"/>
    <property type="match status" value="1"/>
</dbReference>
<dbReference type="Gene3D" id="2.40.50.100">
    <property type="match status" value="1"/>
</dbReference>
<dbReference type="KEGG" id="lpd:AYR62_10030"/>
<name>A0A1B2IYJ3_9LACO</name>
<gene>
    <name evidence="1" type="ORF">AYR63_08355</name>
</gene>
<evidence type="ECO:0008006" key="3">
    <source>
        <dbReference type="Google" id="ProtNLM"/>
    </source>
</evidence>
<dbReference type="EMBL" id="CP014924">
    <property type="protein sequence ID" value="ANZ67146.1"/>
    <property type="molecule type" value="Genomic_DNA"/>
</dbReference>
<dbReference type="OrthoDB" id="2401220at2"/>
<organism evidence="1 2">
    <name type="scientific">Secundilactobacillus paracollinoides</name>
    <dbReference type="NCBI Taxonomy" id="240427"/>
    <lineage>
        <taxon>Bacteria</taxon>
        <taxon>Bacillati</taxon>
        <taxon>Bacillota</taxon>
        <taxon>Bacilli</taxon>
        <taxon>Lactobacillales</taxon>
        <taxon>Lactobacillaceae</taxon>
        <taxon>Secundilactobacillus</taxon>
    </lineage>
</organism>
<dbReference type="RefSeq" id="WP_054708082.1">
    <property type="nucleotide sequence ID" value="NZ_CP014912.1"/>
</dbReference>
<accession>A0A1B2IYJ3</accession>
<sequence length="132" mass="14616">MAARPSFWTRLMTSIKTLFGGSTTSKQPAFDPEEKDGVWYQELQPGVVRVGLTPFAYQDIGGVSFMDFSNPDDAIESGDDLIELEGDKAVETLKAPVTGRIIARNNDLLKATDDLQNRSNQDNWLVDIKVAH</sequence>
<evidence type="ECO:0000313" key="2">
    <source>
        <dbReference type="Proteomes" id="UP000093267"/>
    </source>
</evidence>
<dbReference type="InterPro" id="IPR033753">
    <property type="entry name" value="GCV_H/Fam206"/>
</dbReference>
<dbReference type="STRING" id="240427.AYR62_10030"/>
<dbReference type="CDD" id="cd06848">
    <property type="entry name" value="GCS_H"/>
    <property type="match status" value="1"/>
</dbReference>
<reference evidence="1 2" key="1">
    <citation type="submission" date="2016-03" db="EMBL/GenBank/DDBJ databases">
        <title>Pediococcus and Lactobacillus from brewery environment - whole genome sequencing and assembly.</title>
        <authorList>
            <person name="Behr J."/>
            <person name="Geissler A.J."/>
            <person name="Vogel R.F."/>
        </authorList>
    </citation>
    <scope>NUCLEOTIDE SEQUENCE [LARGE SCALE GENOMIC DNA]</scope>
    <source>
        <strain evidence="1 2">TMW 1.1995</strain>
    </source>
</reference>
<dbReference type="Pfam" id="PF01597">
    <property type="entry name" value="GCV_H"/>
    <property type="match status" value="1"/>
</dbReference>